<proteinExistence type="predicted"/>
<name>A0ABQ5E4F4_9ASTR</name>
<dbReference type="Proteomes" id="UP001151760">
    <property type="component" value="Unassembled WGS sequence"/>
</dbReference>
<evidence type="ECO:0000313" key="3">
    <source>
        <dbReference type="Proteomes" id="UP001151760"/>
    </source>
</evidence>
<dbReference type="PANTHER" id="PTHR46148:SF59">
    <property type="entry name" value="NUCLEOTIDYLTRANSFERASE, RIBONUCLEASE H"/>
    <property type="match status" value="1"/>
</dbReference>
<feature type="region of interest" description="Disordered" evidence="1">
    <location>
        <begin position="152"/>
        <end position="200"/>
    </location>
</feature>
<comment type="caution">
    <text evidence="2">The sequence shown here is derived from an EMBL/GenBank/DDBJ whole genome shotgun (WGS) entry which is preliminary data.</text>
</comment>
<dbReference type="EMBL" id="BQNB010015903">
    <property type="protein sequence ID" value="GJT45459.1"/>
    <property type="molecule type" value="Genomic_DNA"/>
</dbReference>
<sequence length="200" mass="23749">MACQYPSSRIVTLISHPDSGNHYKMLWTLEKDGKDTYHWWNSLTITVTMPILRQHRLKHFMVEMQIRQRLQAARNRQRSYANVRRKLLEFQVGDRVMLKVSPRKELRLNDKLNFVEEPVEVMDREIKQLRQSRIPIVKVRWNSNRGPEFTWERTDIKEKDKNKDKIGQNRARDQKEHGKTSSTVPSDVIGPVRNPFYGPG</sequence>
<dbReference type="PANTHER" id="PTHR46148">
    <property type="entry name" value="CHROMO DOMAIN-CONTAINING PROTEIN"/>
    <property type="match status" value="1"/>
</dbReference>
<organism evidence="2 3">
    <name type="scientific">Tanacetum coccineum</name>
    <dbReference type="NCBI Taxonomy" id="301880"/>
    <lineage>
        <taxon>Eukaryota</taxon>
        <taxon>Viridiplantae</taxon>
        <taxon>Streptophyta</taxon>
        <taxon>Embryophyta</taxon>
        <taxon>Tracheophyta</taxon>
        <taxon>Spermatophyta</taxon>
        <taxon>Magnoliopsida</taxon>
        <taxon>eudicotyledons</taxon>
        <taxon>Gunneridae</taxon>
        <taxon>Pentapetalae</taxon>
        <taxon>asterids</taxon>
        <taxon>campanulids</taxon>
        <taxon>Asterales</taxon>
        <taxon>Asteraceae</taxon>
        <taxon>Asteroideae</taxon>
        <taxon>Anthemideae</taxon>
        <taxon>Anthemidinae</taxon>
        <taxon>Tanacetum</taxon>
    </lineage>
</organism>
<protein>
    <recommendedName>
        <fullName evidence="4">Reverse transcriptase domain-containing protein</fullName>
    </recommendedName>
</protein>
<evidence type="ECO:0000313" key="2">
    <source>
        <dbReference type="EMBL" id="GJT45459.1"/>
    </source>
</evidence>
<evidence type="ECO:0000256" key="1">
    <source>
        <dbReference type="SAM" id="MobiDB-lite"/>
    </source>
</evidence>
<reference evidence="2" key="2">
    <citation type="submission" date="2022-01" db="EMBL/GenBank/DDBJ databases">
        <authorList>
            <person name="Yamashiro T."/>
            <person name="Shiraishi A."/>
            <person name="Satake H."/>
            <person name="Nakayama K."/>
        </authorList>
    </citation>
    <scope>NUCLEOTIDE SEQUENCE</scope>
</reference>
<accession>A0ABQ5E4F4</accession>
<reference evidence="2" key="1">
    <citation type="journal article" date="2022" name="Int. J. Mol. Sci.">
        <title>Draft Genome of Tanacetum Coccineum: Genomic Comparison of Closely Related Tanacetum-Family Plants.</title>
        <authorList>
            <person name="Yamashiro T."/>
            <person name="Shiraishi A."/>
            <person name="Nakayama K."/>
            <person name="Satake H."/>
        </authorList>
    </citation>
    <scope>NUCLEOTIDE SEQUENCE</scope>
</reference>
<keyword evidence="3" id="KW-1185">Reference proteome</keyword>
<evidence type="ECO:0008006" key="4">
    <source>
        <dbReference type="Google" id="ProtNLM"/>
    </source>
</evidence>
<feature type="compositionally biased region" description="Basic and acidic residues" evidence="1">
    <location>
        <begin position="152"/>
        <end position="179"/>
    </location>
</feature>
<gene>
    <name evidence="2" type="ORF">Tco_0954174</name>
</gene>